<dbReference type="Gene3D" id="3.40.50.300">
    <property type="entry name" value="P-loop containing nucleotide triphosphate hydrolases"/>
    <property type="match status" value="1"/>
</dbReference>
<dbReference type="Pfam" id="PF00005">
    <property type="entry name" value="ABC_tran"/>
    <property type="match status" value="1"/>
</dbReference>
<dbReference type="InterPro" id="IPR003439">
    <property type="entry name" value="ABC_transporter-like_ATP-bd"/>
</dbReference>
<accession>A0ABP0NL55</accession>
<sequence length="177" mass="19294">MGLVPQSPKLFRGTIAENIAWGQPCVTQAEVHAAAEAAMAAEFIAELPEGFDTICSDEKLLSGGQRQRIALARALFRDPAVLLLDEPTSALDPKSSALVSQALEQAKWSESRKCPRTMIIVAHDLRLGAVQSADQIVVMDGGRILERGGHAELLELNGSYKRLMEDQRLPTEHTPRI</sequence>
<organism evidence="2 3">
    <name type="scientific">Durusdinium trenchii</name>
    <dbReference type="NCBI Taxonomy" id="1381693"/>
    <lineage>
        <taxon>Eukaryota</taxon>
        <taxon>Sar</taxon>
        <taxon>Alveolata</taxon>
        <taxon>Dinophyceae</taxon>
        <taxon>Suessiales</taxon>
        <taxon>Symbiodiniaceae</taxon>
        <taxon>Durusdinium</taxon>
    </lineage>
</organism>
<dbReference type="PANTHER" id="PTHR43394">
    <property type="entry name" value="ATP-DEPENDENT PERMEASE MDL1, MITOCHONDRIAL"/>
    <property type="match status" value="1"/>
</dbReference>
<reference evidence="2 3" key="1">
    <citation type="submission" date="2024-02" db="EMBL/GenBank/DDBJ databases">
        <authorList>
            <person name="Chen Y."/>
            <person name="Shah S."/>
            <person name="Dougan E. K."/>
            <person name="Thang M."/>
            <person name="Chan C."/>
        </authorList>
    </citation>
    <scope>NUCLEOTIDE SEQUENCE [LARGE SCALE GENOMIC DNA]</scope>
</reference>
<dbReference type="SUPFAM" id="SSF52540">
    <property type="entry name" value="P-loop containing nucleoside triphosphate hydrolases"/>
    <property type="match status" value="1"/>
</dbReference>
<proteinExistence type="predicted"/>
<evidence type="ECO:0000259" key="1">
    <source>
        <dbReference type="Pfam" id="PF00005"/>
    </source>
</evidence>
<comment type="caution">
    <text evidence="2">The sequence shown here is derived from an EMBL/GenBank/DDBJ whole genome shotgun (WGS) entry which is preliminary data.</text>
</comment>
<dbReference type="Proteomes" id="UP001642464">
    <property type="component" value="Unassembled WGS sequence"/>
</dbReference>
<protein>
    <recommendedName>
        <fullName evidence="1">ABC transporter domain-containing protein</fullName>
    </recommendedName>
</protein>
<dbReference type="PROSITE" id="PS00211">
    <property type="entry name" value="ABC_TRANSPORTER_1"/>
    <property type="match status" value="1"/>
</dbReference>
<dbReference type="EMBL" id="CAXAMM010029335">
    <property type="protein sequence ID" value="CAK9064515.1"/>
    <property type="molecule type" value="Genomic_DNA"/>
</dbReference>
<evidence type="ECO:0000313" key="3">
    <source>
        <dbReference type="Proteomes" id="UP001642464"/>
    </source>
</evidence>
<dbReference type="InterPro" id="IPR017871">
    <property type="entry name" value="ABC_transporter-like_CS"/>
</dbReference>
<keyword evidence="3" id="KW-1185">Reference proteome</keyword>
<dbReference type="InterPro" id="IPR027417">
    <property type="entry name" value="P-loop_NTPase"/>
</dbReference>
<evidence type="ECO:0000313" key="2">
    <source>
        <dbReference type="EMBL" id="CAK9064515.1"/>
    </source>
</evidence>
<gene>
    <name evidence="2" type="ORF">SCF082_LOCUS33193</name>
</gene>
<feature type="domain" description="ABC transporter" evidence="1">
    <location>
        <begin position="2"/>
        <end position="89"/>
    </location>
</feature>
<dbReference type="PANTHER" id="PTHR43394:SF19">
    <property type="entry name" value="ABC TRANSPORTER B FAMILY"/>
    <property type="match status" value="1"/>
</dbReference>
<dbReference type="InterPro" id="IPR039421">
    <property type="entry name" value="Type_1_exporter"/>
</dbReference>
<name>A0ABP0NL55_9DINO</name>